<organism evidence="1 2">
    <name type="scientific">Gluconobacter morbifer G707</name>
    <dbReference type="NCBI Taxonomy" id="1088869"/>
    <lineage>
        <taxon>Bacteria</taxon>
        <taxon>Pseudomonadati</taxon>
        <taxon>Pseudomonadota</taxon>
        <taxon>Alphaproteobacteria</taxon>
        <taxon>Acetobacterales</taxon>
        <taxon>Acetobacteraceae</taxon>
        <taxon>Gluconobacter</taxon>
    </lineage>
</organism>
<keyword evidence="2" id="KW-1185">Reference proteome</keyword>
<protein>
    <submittedName>
        <fullName evidence="1">Uncharacterized protein</fullName>
    </submittedName>
</protein>
<reference evidence="1 2" key="1">
    <citation type="submission" date="2011-10" db="EMBL/GenBank/DDBJ databases">
        <title>Genome sequence of Gluconobacter morbifer G707, isolated from Drosophila gut.</title>
        <authorList>
            <person name="Lee W.-J."/>
            <person name="Kim E.-K."/>
        </authorList>
    </citation>
    <scope>NUCLEOTIDE SEQUENCE [LARGE SCALE GENOMIC DNA]</scope>
    <source>
        <strain evidence="1 2">G707</strain>
    </source>
</reference>
<accession>G6XHP7</accession>
<gene>
    <name evidence="1" type="ORF">GMO_10130</name>
</gene>
<name>G6XHP7_9PROT</name>
<evidence type="ECO:0000313" key="1">
    <source>
        <dbReference type="EMBL" id="EHH69705.1"/>
    </source>
</evidence>
<dbReference type="AlphaFoldDB" id="G6XHP7"/>
<comment type="caution">
    <text evidence="1">The sequence shown here is derived from an EMBL/GenBank/DDBJ whole genome shotgun (WGS) entry which is preliminary data.</text>
</comment>
<dbReference type="Proteomes" id="UP000004949">
    <property type="component" value="Unassembled WGS sequence"/>
</dbReference>
<sequence>MKLGLIACRLKIHFNISSTSDASAGGHATLSAPIEAAKIEAGEQFSNSSNATIGNTIDIDMASNSPLICERYNGLAPEAAQKGDATTATAKEVTKNVSSPNEPLVTPGTTIMKLPICSDKIVTNCLEIQ</sequence>
<proteinExistence type="predicted"/>
<evidence type="ECO:0000313" key="2">
    <source>
        <dbReference type="Proteomes" id="UP000004949"/>
    </source>
</evidence>
<dbReference type="EMBL" id="AGQV01000001">
    <property type="protein sequence ID" value="EHH69705.1"/>
    <property type="molecule type" value="Genomic_DNA"/>
</dbReference>